<dbReference type="SUPFAM" id="SSF52540">
    <property type="entry name" value="P-loop containing nucleoside triphosphate hydrolases"/>
    <property type="match status" value="1"/>
</dbReference>
<dbReference type="Gene3D" id="3.40.50.300">
    <property type="entry name" value="P-loop containing nucleotide triphosphate hydrolases"/>
    <property type="match status" value="1"/>
</dbReference>
<evidence type="ECO:0000256" key="2">
    <source>
        <dbReference type="ARBA" id="ARBA00022741"/>
    </source>
</evidence>
<dbReference type="GO" id="GO:0004017">
    <property type="term" value="F:AMP kinase activity"/>
    <property type="evidence" value="ECO:0007669"/>
    <property type="project" value="InterPro"/>
</dbReference>
<evidence type="ECO:0000256" key="3">
    <source>
        <dbReference type="ARBA" id="ARBA00022777"/>
    </source>
</evidence>
<dbReference type="GO" id="GO:0005525">
    <property type="term" value="F:GTP binding"/>
    <property type="evidence" value="ECO:0007669"/>
    <property type="project" value="UniProtKB-KW"/>
</dbReference>
<feature type="binding site" evidence="5">
    <location>
        <position position="177"/>
    </location>
    <ligand>
        <name>GTP</name>
        <dbReference type="ChEBI" id="CHEBI:37565"/>
    </ligand>
</feature>
<dbReference type="GO" id="GO:0046041">
    <property type="term" value="P:ITP metabolic process"/>
    <property type="evidence" value="ECO:0007669"/>
    <property type="project" value="UniProtKB-UniRule"/>
</dbReference>
<protein>
    <recommendedName>
        <fullName evidence="5">GTP:AMP phosphotransferase, mitochondrial</fullName>
        <ecNumber evidence="5">2.7.4.10</ecNumber>
    </recommendedName>
    <alternativeName>
        <fullName evidence="5">Adenylate kinase 3</fullName>
        <shortName evidence="5">AK 3</shortName>
    </alternativeName>
</protein>
<name>A0A1L7WRP1_9HELO</name>
<dbReference type="STRING" id="576137.A0A1L7WRP1"/>
<feature type="binding site" evidence="5">
    <location>
        <position position="250"/>
    </location>
    <ligand>
        <name>GTP</name>
        <dbReference type="ChEBI" id="CHEBI:37565"/>
    </ligand>
</feature>
<keyword evidence="5" id="KW-0342">GTP-binding</keyword>
<feature type="domain" description="Adenylate kinase active site lid" evidence="6">
    <location>
        <begin position="177"/>
        <end position="212"/>
    </location>
</feature>
<evidence type="ECO:0000313" key="7">
    <source>
        <dbReference type="EMBL" id="CZR55450.1"/>
    </source>
</evidence>
<evidence type="ECO:0000259" key="6">
    <source>
        <dbReference type="Pfam" id="PF05191"/>
    </source>
</evidence>
<feature type="binding site" evidence="5">
    <location>
        <position position="210"/>
    </location>
    <ligand>
        <name>AMP</name>
        <dbReference type="ChEBI" id="CHEBI:456215"/>
    </ligand>
</feature>
<feature type="binding site" evidence="5">
    <location>
        <position position="43"/>
    </location>
    <ligand>
        <name>AMP</name>
        <dbReference type="ChEBI" id="CHEBI:456215"/>
    </ligand>
</feature>
<dbReference type="InterPro" id="IPR033690">
    <property type="entry name" value="Adenylat_kinase_CS"/>
</dbReference>
<dbReference type="OrthoDB" id="439792at2759"/>
<evidence type="ECO:0000313" key="8">
    <source>
        <dbReference type="Proteomes" id="UP000184330"/>
    </source>
</evidence>
<keyword evidence="8" id="KW-1185">Reference proteome</keyword>
<dbReference type="PANTHER" id="PTHR23359">
    <property type="entry name" value="NUCLEOTIDE KINASE"/>
    <property type="match status" value="1"/>
</dbReference>
<comment type="subunit">
    <text evidence="5">Monomer.</text>
</comment>
<comment type="similarity">
    <text evidence="5">Belongs to the adenylate kinase family. AK3 subfamily.</text>
</comment>
<organism evidence="7 8">
    <name type="scientific">Phialocephala subalpina</name>
    <dbReference type="NCBI Taxonomy" id="576137"/>
    <lineage>
        <taxon>Eukaryota</taxon>
        <taxon>Fungi</taxon>
        <taxon>Dikarya</taxon>
        <taxon>Ascomycota</taxon>
        <taxon>Pezizomycotina</taxon>
        <taxon>Leotiomycetes</taxon>
        <taxon>Helotiales</taxon>
        <taxon>Mollisiaceae</taxon>
        <taxon>Phialocephala</taxon>
        <taxon>Phialocephala fortinii species complex</taxon>
    </lineage>
</organism>
<dbReference type="Pfam" id="PF05191">
    <property type="entry name" value="ADK_lid"/>
    <property type="match status" value="1"/>
</dbReference>
<dbReference type="HAMAP" id="MF_00235">
    <property type="entry name" value="Adenylate_kinase_Adk"/>
    <property type="match status" value="1"/>
</dbReference>
<dbReference type="InterPro" id="IPR028586">
    <property type="entry name" value="AK3/Ak4_mitochondrial"/>
</dbReference>
<feature type="binding site" evidence="5">
    <location>
        <begin position="64"/>
        <end position="66"/>
    </location>
    <ligand>
        <name>AMP</name>
        <dbReference type="ChEBI" id="CHEBI:456215"/>
    </ligand>
</feature>
<dbReference type="CDD" id="cd01428">
    <property type="entry name" value="ADK"/>
    <property type="match status" value="1"/>
</dbReference>
<dbReference type="AlphaFoldDB" id="A0A1L7WRP1"/>
<proteinExistence type="inferred from homology"/>
<comment type="function">
    <text evidence="5">Involved in maintaining the homeostasis of cellular nucleotides by catalyzing the interconversion of nucleoside phosphates. Has GTP:AMP phosphotransferase and ITP:AMP phosphotransferase activities.</text>
</comment>
<gene>
    <name evidence="5" type="primary">ADK2</name>
    <name evidence="7" type="ORF">PAC_05338</name>
</gene>
<dbReference type="GO" id="GO:0046899">
    <property type="term" value="F:nucleoside triphosphate adenylate kinase activity"/>
    <property type="evidence" value="ECO:0007669"/>
    <property type="project" value="UniProtKB-UniRule"/>
</dbReference>
<comment type="domain">
    <text evidence="5">Consists of three domains, a large central CORE domain and two small peripheral domains, NMPbind and LID, which undergo movements during catalysis. The LID domain closes over the site of phosphoryl transfer upon GTP binding. Assembling and dissambling the active center during each catalytic cycle provides an effective means to prevent GTP hydrolysis.</text>
</comment>
<dbReference type="Proteomes" id="UP000184330">
    <property type="component" value="Unassembled WGS sequence"/>
</dbReference>
<comment type="catalytic activity">
    <reaction evidence="5">
        <text>a ribonucleoside 5'-triphosphate + AMP = a ribonucleoside 5'-diphosphate + ADP</text>
        <dbReference type="Rhea" id="RHEA:13749"/>
        <dbReference type="ChEBI" id="CHEBI:57930"/>
        <dbReference type="ChEBI" id="CHEBI:61557"/>
        <dbReference type="ChEBI" id="CHEBI:456215"/>
        <dbReference type="ChEBI" id="CHEBI:456216"/>
        <dbReference type="EC" id="2.7.4.10"/>
    </reaction>
</comment>
<dbReference type="EC" id="2.7.4.10" evidence="5"/>
<keyword evidence="1 5" id="KW-0808">Transferase</keyword>
<evidence type="ECO:0000256" key="5">
    <source>
        <dbReference type="HAMAP-Rule" id="MF_03169"/>
    </source>
</evidence>
<comment type="subcellular location">
    <subcellularLocation>
        <location evidence="5">Mitochondrion matrix</location>
    </subcellularLocation>
</comment>
<evidence type="ECO:0000256" key="1">
    <source>
        <dbReference type="ARBA" id="ARBA00022679"/>
    </source>
</evidence>
<dbReference type="EMBL" id="FJOG01000006">
    <property type="protein sequence ID" value="CZR55450.1"/>
    <property type="molecule type" value="Genomic_DNA"/>
</dbReference>
<dbReference type="InterPro" id="IPR007862">
    <property type="entry name" value="Adenylate_kinase_lid-dom"/>
</dbReference>
<dbReference type="PROSITE" id="PS00113">
    <property type="entry name" value="ADENYLATE_KINASE"/>
    <property type="match status" value="1"/>
</dbReference>
<feature type="binding site" evidence="5">
    <location>
        <position position="221"/>
    </location>
    <ligand>
        <name>AMP</name>
        <dbReference type="ChEBI" id="CHEBI:456215"/>
    </ligand>
</feature>
<dbReference type="GO" id="GO:0046033">
    <property type="term" value="P:AMP metabolic process"/>
    <property type="evidence" value="ECO:0007669"/>
    <property type="project" value="UniProtKB-UniRule"/>
</dbReference>
<dbReference type="HAMAP" id="MF_03169">
    <property type="entry name" value="Adenylate_kinase_AK3"/>
    <property type="match status" value="1"/>
</dbReference>
<feature type="binding site" evidence="5">
    <location>
        <begin position="140"/>
        <end position="143"/>
    </location>
    <ligand>
        <name>AMP</name>
        <dbReference type="ChEBI" id="CHEBI:456215"/>
    </ligand>
</feature>
<dbReference type="GO" id="GO:0005759">
    <property type="term" value="C:mitochondrial matrix"/>
    <property type="evidence" value="ECO:0007669"/>
    <property type="project" value="UniProtKB-SubCell"/>
</dbReference>
<dbReference type="InterPro" id="IPR000850">
    <property type="entry name" value="Adenylat/UMP-CMP_kin"/>
</dbReference>
<feature type="region of interest" description="NMPbind" evidence="5">
    <location>
        <begin position="37"/>
        <end position="66"/>
    </location>
</feature>
<dbReference type="GO" id="GO:0005524">
    <property type="term" value="F:ATP binding"/>
    <property type="evidence" value="ECO:0007669"/>
    <property type="project" value="InterPro"/>
</dbReference>
<sequence length="269" mass="29187">MRLSRAARIILVGAPGVGKGTQAERLLQRFPQLSAISSGDLLRDNVKNQTPLGIKAESAIKSGALVPDAMILRLILHELKTRGWLAPPGGISPLTLASTSATSSMADFDTDSFVEQPSLASYSTPPQTSDDPSASFILDGFPRTAGQASQLDSLIPINLVVSLRTPFEVILERIAGRWIHAPSGRVYNTTFNAPKVAGKDDITGEPLTKRADDDEETWKNRLNKFVETSEPLLDHYAQKGVLWEVSGNSSDEISPKLYAEFERRFAAGN</sequence>
<feature type="binding site" evidence="5">
    <location>
        <begin position="186"/>
        <end position="187"/>
    </location>
    <ligand>
        <name>GTP</name>
        <dbReference type="ChEBI" id="CHEBI:37565"/>
    </ligand>
</feature>
<dbReference type="Pfam" id="PF00406">
    <property type="entry name" value="ADK"/>
    <property type="match status" value="2"/>
</dbReference>
<keyword evidence="4 5" id="KW-0496">Mitochondrion</keyword>
<feature type="region of interest" description="LID" evidence="5">
    <location>
        <begin position="176"/>
        <end position="213"/>
    </location>
</feature>
<accession>A0A1L7WRP1</accession>
<feature type="binding site" evidence="5">
    <location>
        <position position="147"/>
    </location>
    <ligand>
        <name>AMP</name>
        <dbReference type="ChEBI" id="CHEBI:456215"/>
    </ligand>
</feature>
<dbReference type="GO" id="GO:0006172">
    <property type="term" value="P:ADP biosynthetic process"/>
    <property type="evidence" value="ECO:0007669"/>
    <property type="project" value="UniProtKB-UniRule"/>
</dbReference>
<dbReference type="GO" id="GO:0046039">
    <property type="term" value="P:GTP metabolic process"/>
    <property type="evidence" value="ECO:0007669"/>
    <property type="project" value="UniProtKB-UniRule"/>
</dbReference>
<reference evidence="7 8" key="1">
    <citation type="submission" date="2016-03" db="EMBL/GenBank/DDBJ databases">
        <authorList>
            <person name="Ploux O."/>
        </authorList>
    </citation>
    <scope>NUCLEOTIDE SEQUENCE [LARGE SCALE GENOMIC DNA]</scope>
    <source>
        <strain evidence="7 8">UAMH 11012</strain>
    </source>
</reference>
<keyword evidence="2 5" id="KW-0547">Nucleotide-binding</keyword>
<keyword evidence="3 5" id="KW-0418">Kinase</keyword>
<feature type="binding site" evidence="5">
    <location>
        <begin position="16"/>
        <end position="21"/>
    </location>
    <ligand>
        <name>GTP</name>
        <dbReference type="ChEBI" id="CHEBI:37565"/>
    </ligand>
</feature>
<dbReference type="PRINTS" id="PR00094">
    <property type="entry name" value="ADENYLTKNASE"/>
</dbReference>
<evidence type="ECO:0000256" key="4">
    <source>
        <dbReference type="ARBA" id="ARBA00023128"/>
    </source>
</evidence>
<dbReference type="InterPro" id="IPR027417">
    <property type="entry name" value="P-loop_NTPase"/>
</dbReference>
<feature type="binding site" evidence="5">
    <location>
        <position position="38"/>
    </location>
    <ligand>
        <name>AMP</name>
        <dbReference type="ChEBI" id="CHEBI:456215"/>
    </ligand>
</feature>